<dbReference type="EMBL" id="CAJOBJ010133012">
    <property type="protein sequence ID" value="CAF4730200.1"/>
    <property type="molecule type" value="Genomic_DNA"/>
</dbReference>
<dbReference type="EMBL" id="CAJOBJ010142917">
    <property type="protein sequence ID" value="CAF4771102.1"/>
    <property type="molecule type" value="Genomic_DNA"/>
</dbReference>
<dbReference type="Proteomes" id="UP000681967">
    <property type="component" value="Unassembled WGS sequence"/>
</dbReference>
<dbReference type="AlphaFoldDB" id="A0A8S2ZUC0"/>
<feature type="non-terminal residue" evidence="5">
    <location>
        <position position="38"/>
    </location>
</feature>
<dbReference type="Proteomes" id="UP000676336">
    <property type="component" value="Unassembled WGS sequence"/>
</dbReference>
<proteinExistence type="predicted"/>
<feature type="region of interest" description="Disordered" evidence="1">
    <location>
        <begin position="1"/>
        <end position="38"/>
    </location>
</feature>
<name>A0A8S2ZUC0_9BILA</name>
<comment type="caution">
    <text evidence="5">The sequence shown here is derived from an EMBL/GenBank/DDBJ whole genome shotgun (WGS) entry which is preliminary data.</text>
</comment>
<evidence type="ECO:0000313" key="5">
    <source>
        <dbReference type="EMBL" id="CAF4655114.1"/>
    </source>
</evidence>
<organism evidence="5 8">
    <name type="scientific">Rotaria magnacalcarata</name>
    <dbReference type="NCBI Taxonomy" id="392030"/>
    <lineage>
        <taxon>Eukaryota</taxon>
        <taxon>Metazoa</taxon>
        <taxon>Spiralia</taxon>
        <taxon>Gnathifera</taxon>
        <taxon>Rotifera</taxon>
        <taxon>Eurotatoria</taxon>
        <taxon>Bdelloidea</taxon>
        <taxon>Philodinida</taxon>
        <taxon>Philodinidae</taxon>
        <taxon>Rotaria</taxon>
    </lineage>
</organism>
<evidence type="ECO:0000256" key="1">
    <source>
        <dbReference type="SAM" id="MobiDB-lite"/>
    </source>
</evidence>
<evidence type="ECO:0000313" key="7">
    <source>
        <dbReference type="EMBL" id="CAF4771102.1"/>
    </source>
</evidence>
<dbReference type="EMBL" id="CAJOBH010103219">
    <property type="protein sequence ID" value="CAF4623777.1"/>
    <property type="molecule type" value="Genomic_DNA"/>
</dbReference>
<dbReference type="EMBL" id="CAJOBI010093489">
    <property type="protein sequence ID" value="CAF4553497.1"/>
    <property type="molecule type" value="Genomic_DNA"/>
</dbReference>
<evidence type="ECO:0000313" key="6">
    <source>
        <dbReference type="EMBL" id="CAF4730200.1"/>
    </source>
</evidence>
<dbReference type="Proteomes" id="UP000681720">
    <property type="component" value="Unassembled WGS sequence"/>
</dbReference>
<evidence type="ECO:0000313" key="3">
    <source>
        <dbReference type="EMBL" id="CAF4623777.1"/>
    </source>
</evidence>
<protein>
    <submittedName>
        <fullName evidence="5">Uncharacterized protein</fullName>
    </submittedName>
</protein>
<evidence type="ECO:0000313" key="8">
    <source>
        <dbReference type="Proteomes" id="UP000676336"/>
    </source>
</evidence>
<dbReference type="EMBL" id="CAJOBH010105430">
    <property type="protein sequence ID" value="CAF4634366.1"/>
    <property type="molecule type" value="Genomic_DNA"/>
</dbReference>
<dbReference type="EMBL" id="CAJOBI010115905">
    <property type="protein sequence ID" value="CAF4655114.1"/>
    <property type="molecule type" value="Genomic_DNA"/>
</dbReference>
<sequence>MKLESVNTSPINNSTSTIDTQDDNPKLEQHSSSRAQSS</sequence>
<accession>A0A8S2ZUC0</accession>
<gene>
    <name evidence="3" type="ORF">BYL167_LOCUS41075</name>
    <name evidence="4" type="ORF">BYL167_LOCUS41497</name>
    <name evidence="6" type="ORF">GIL414_LOCUS44240</name>
    <name evidence="7" type="ORF">GIL414_LOCUS45948</name>
    <name evidence="2" type="ORF">SMN809_LOCUS37130</name>
    <name evidence="5" type="ORF">SMN809_LOCUS41269</name>
</gene>
<reference evidence="5" key="1">
    <citation type="submission" date="2021-02" db="EMBL/GenBank/DDBJ databases">
        <authorList>
            <person name="Nowell W R."/>
        </authorList>
    </citation>
    <scope>NUCLEOTIDE SEQUENCE</scope>
</reference>
<evidence type="ECO:0000313" key="2">
    <source>
        <dbReference type="EMBL" id="CAF4553497.1"/>
    </source>
</evidence>
<feature type="compositionally biased region" description="Polar residues" evidence="1">
    <location>
        <begin position="1"/>
        <end position="19"/>
    </location>
</feature>
<evidence type="ECO:0000313" key="4">
    <source>
        <dbReference type="EMBL" id="CAF4634366.1"/>
    </source>
</evidence>